<dbReference type="VEuPathDB" id="TrichDB:TRFO_09571"/>
<sequence>MFTQTTPLPPLQPQNTTSQDVFTASNIRTEMTKMQQSLQRCNQIYNDYFSNIPPNIPGSIKSIQDSLNNISKETQKNFYQNFQKSLSKYNSLYDTLSASLKHHIETTQNMGQADSFSDKIPAFEKSLEFQNKKLLENLERQLNEKVNNSEMKTKEKIEEPKFKLVSPFSESQKIDAQKIVSKEKTFSTLDTVLNLEKHNERLQSLENKIDIALNRQKEIQSASENETHQKISDIIFENHVKVRNLAIKANVIAQKFYHPPPVLNEEKPYIQMKKKSNVKLIEFNAFTNNVNALNEKLLGQIDFFETTAHNKISDFNKRVDQVESTVIDFEKSINQMNEMITEMNERIDNVEVKQDEMISSKGNTIIGKSALTNLIDSFRAQLAVIQKEAKNEIAQLKKQLDTIENSFS</sequence>
<comment type="caution">
    <text evidence="3">The sequence shown here is derived from an EMBL/GenBank/DDBJ whole genome shotgun (WGS) entry which is preliminary data.</text>
</comment>
<reference evidence="3" key="1">
    <citation type="submission" date="2016-10" db="EMBL/GenBank/DDBJ databases">
        <authorList>
            <person name="Benchimol M."/>
            <person name="Almeida L.G."/>
            <person name="Vasconcelos A.T."/>
            <person name="Perreira-Neves A."/>
            <person name="Rosa I.A."/>
            <person name="Tasca T."/>
            <person name="Bogo M.R."/>
            <person name="de Souza W."/>
        </authorList>
    </citation>
    <scope>NUCLEOTIDE SEQUENCE [LARGE SCALE GENOMIC DNA]</scope>
    <source>
        <strain evidence="3">K</strain>
    </source>
</reference>
<dbReference type="AlphaFoldDB" id="A0A1J4JG52"/>
<dbReference type="GeneID" id="94829642"/>
<keyword evidence="4" id="KW-1185">Reference proteome</keyword>
<gene>
    <name evidence="3" type="ORF">TRFO_09571</name>
</gene>
<protein>
    <submittedName>
        <fullName evidence="3">Uncharacterized protein</fullName>
    </submittedName>
</protein>
<feature type="region of interest" description="Disordered" evidence="2">
    <location>
        <begin position="1"/>
        <end position="20"/>
    </location>
</feature>
<feature type="coiled-coil region" evidence="1">
    <location>
        <begin position="379"/>
        <end position="406"/>
    </location>
</feature>
<evidence type="ECO:0000256" key="1">
    <source>
        <dbReference type="SAM" id="Coils"/>
    </source>
</evidence>
<feature type="coiled-coil region" evidence="1">
    <location>
        <begin position="124"/>
        <end position="155"/>
    </location>
</feature>
<feature type="coiled-coil region" evidence="1">
    <location>
        <begin position="326"/>
        <end position="353"/>
    </location>
</feature>
<name>A0A1J4JG52_9EUKA</name>
<evidence type="ECO:0000256" key="2">
    <source>
        <dbReference type="SAM" id="MobiDB-lite"/>
    </source>
</evidence>
<proteinExistence type="predicted"/>
<organism evidence="3 4">
    <name type="scientific">Tritrichomonas foetus</name>
    <dbReference type="NCBI Taxonomy" id="1144522"/>
    <lineage>
        <taxon>Eukaryota</taxon>
        <taxon>Metamonada</taxon>
        <taxon>Parabasalia</taxon>
        <taxon>Tritrichomonadida</taxon>
        <taxon>Tritrichomonadidae</taxon>
        <taxon>Tritrichomonas</taxon>
    </lineage>
</organism>
<feature type="coiled-coil region" evidence="1">
    <location>
        <begin position="195"/>
        <end position="222"/>
    </location>
</feature>
<dbReference type="Proteomes" id="UP000179807">
    <property type="component" value="Unassembled WGS sequence"/>
</dbReference>
<accession>A0A1J4JG52</accession>
<dbReference type="RefSeq" id="XP_068350424.1">
    <property type="nucleotide sequence ID" value="XM_068494938.1"/>
</dbReference>
<evidence type="ECO:0000313" key="4">
    <source>
        <dbReference type="Proteomes" id="UP000179807"/>
    </source>
</evidence>
<evidence type="ECO:0000313" key="3">
    <source>
        <dbReference type="EMBL" id="OHS97287.1"/>
    </source>
</evidence>
<dbReference type="EMBL" id="MLAK01001126">
    <property type="protein sequence ID" value="OHS97287.1"/>
    <property type="molecule type" value="Genomic_DNA"/>
</dbReference>
<keyword evidence="1" id="KW-0175">Coiled coil</keyword>